<protein>
    <submittedName>
        <fullName evidence="2">Uncharacterized protein</fullName>
    </submittedName>
</protein>
<keyword evidence="1" id="KW-1133">Transmembrane helix</keyword>
<proteinExistence type="predicted"/>
<dbReference type="AlphaFoldDB" id="A0A3A3A025"/>
<keyword evidence="1" id="KW-0812">Transmembrane</keyword>
<feature type="transmembrane region" description="Helical" evidence="1">
    <location>
        <begin position="110"/>
        <end position="132"/>
    </location>
</feature>
<reference evidence="3" key="1">
    <citation type="submission" date="2017-02" db="EMBL/GenBank/DDBJ databases">
        <authorList>
            <person name="Tafer H."/>
            <person name="Lopandic K."/>
        </authorList>
    </citation>
    <scope>NUCLEOTIDE SEQUENCE [LARGE SCALE GENOMIC DNA]</scope>
    <source>
        <strain evidence="3">CBS 366.77</strain>
    </source>
</reference>
<evidence type="ECO:0000256" key="1">
    <source>
        <dbReference type="SAM" id="Phobius"/>
    </source>
</evidence>
<organism evidence="2 3">
    <name type="scientific">Aspergillus sclerotialis</name>
    <dbReference type="NCBI Taxonomy" id="2070753"/>
    <lineage>
        <taxon>Eukaryota</taxon>
        <taxon>Fungi</taxon>
        <taxon>Dikarya</taxon>
        <taxon>Ascomycota</taxon>
        <taxon>Pezizomycotina</taxon>
        <taxon>Eurotiomycetes</taxon>
        <taxon>Eurotiomycetidae</taxon>
        <taxon>Eurotiales</taxon>
        <taxon>Aspergillaceae</taxon>
        <taxon>Aspergillus</taxon>
        <taxon>Aspergillus subgen. Polypaecilum</taxon>
    </lineage>
</organism>
<feature type="transmembrane region" description="Helical" evidence="1">
    <location>
        <begin position="320"/>
        <end position="351"/>
    </location>
</feature>
<dbReference type="EMBL" id="MVGC01000011">
    <property type="protein sequence ID" value="RJE26977.1"/>
    <property type="molecule type" value="Genomic_DNA"/>
</dbReference>
<comment type="caution">
    <text evidence="2">The sequence shown here is derived from an EMBL/GenBank/DDBJ whole genome shotgun (WGS) entry which is preliminary data.</text>
</comment>
<sequence length="433" mass="49291">MRWRGWLADVFLGTGATYAGTAAIQAFILLGSYHKAPPPAPVTIPYVPDGTNLTSVFPSLISGITEVSVQPSVLELDIDAVLAIVVTGYLAFLPLQCWSGSFLYRRAKYVVIFLWNILMLAGTICALTYWPLQQRKPTQYMFCNPQYPPFDEISNDGWQSNLWKSSWNSTIWGIFSNTSSLIELESICFYPCFNTTQTLRQQSALEAHVVKGDLSHSSRKGLLAKVTYSQGYIYGLIALSVALNMLHLAFQIFHYPSRIPLRYVSAVWRDRGSIYRGLKEDFQNSRNKIRESICTDPLRLRTIRPLGIWKIFHARIIETWIYPVFDVVFLIILFFSVVVSPFTVIAFVTWIEWYIHNDGPPQEHIEQVGQWSPLVALGLVILSGGILRLKYYIASLEELDHEISKGEARLQELRSLRNYRDAKRTHHSGLVSS</sequence>
<feature type="transmembrane region" description="Helical" evidence="1">
    <location>
        <begin position="371"/>
        <end position="389"/>
    </location>
</feature>
<gene>
    <name evidence="2" type="ORF">PHISCL_00678</name>
</gene>
<evidence type="ECO:0000313" key="3">
    <source>
        <dbReference type="Proteomes" id="UP000266188"/>
    </source>
</evidence>
<feature type="transmembrane region" description="Helical" evidence="1">
    <location>
        <begin position="80"/>
        <end position="98"/>
    </location>
</feature>
<name>A0A3A3A025_9EURO</name>
<feature type="transmembrane region" description="Helical" evidence="1">
    <location>
        <begin position="7"/>
        <end position="30"/>
    </location>
</feature>
<evidence type="ECO:0000313" key="2">
    <source>
        <dbReference type="EMBL" id="RJE26977.1"/>
    </source>
</evidence>
<feature type="transmembrane region" description="Helical" evidence="1">
    <location>
        <begin position="232"/>
        <end position="253"/>
    </location>
</feature>
<keyword evidence="1" id="KW-0472">Membrane</keyword>
<keyword evidence="3" id="KW-1185">Reference proteome</keyword>
<accession>A0A3A3A025</accession>
<dbReference type="OrthoDB" id="3021074at2759"/>
<dbReference type="Proteomes" id="UP000266188">
    <property type="component" value="Unassembled WGS sequence"/>
</dbReference>